<dbReference type="PRINTS" id="PR00419">
    <property type="entry name" value="ADXRDTASE"/>
</dbReference>
<evidence type="ECO:0000313" key="1">
    <source>
        <dbReference type="EMBL" id="THV08808.1"/>
    </source>
</evidence>
<dbReference type="SUPFAM" id="SSF51905">
    <property type="entry name" value="FAD/NAD(P)-binding domain"/>
    <property type="match status" value="2"/>
</dbReference>
<organism evidence="1 2">
    <name type="scientific">Nocardioides caeni</name>
    <dbReference type="NCBI Taxonomy" id="574700"/>
    <lineage>
        <taxon>Bacteria</taxon>
        <taxon>Bacillati</taxon>
        <taxon>Actinomycetota</taxon>
        <taxon>Actinomycetes</taxon>
        <taxon>Propionibacteriales</taxon>
        <taxon>Nocardioidaceae</taxon>
        <taxon>Nocardioides</taxon>
    </lineage>
</organism>
<comment type="caution">
    <text evidence="1">The sequence shown here is derived from an EMBL/GenBank/DDBJ whole genome shotgun (WGS) entry which is preliminary data.</text>
</comment>
<keyword evidence="2" id="KW-1185">Reference proteome</keyword>
<dbReference type="PANTHER" id="PTHR42877:SF4">
    <property type="entry name" value="FAD_NAD(P)-BINDING DOMAIN-CONTAINING PROTEIN-RELATED"/>
    <property type="match status" value="1"/>
</dbReference>
<reference evidence="1 2" key="1">
    <citation type="journal article" date="2009" name="Int. J. Syst. Evol. Microbiol.">
        <title>Nocardioides caeni sp. nov., isolated from wastewater.</title>
        <authorList>
            <person name="Yoon J.H."/>
            <person name="Kang S.J."/>
            <person name="Park S."/>
            <person name="Kim W."/>
            <person name="Oh T.K."/>
        </authorList>
    </citation>
    <scope>NUCLEOTIDE SEQUENCE [LARGE SCALE GENOMIC DNA]</scope>
    <source>
        <strain evidence="1 2">DSM 23134</strain>
    </source>
</reference>
<dbReference type="InterPro" id="IPR051209">
    <property type="entry name" value="FAD-bind_Monooxygenase_sf"/>
</dbReference>
<evidence type="ECO:0000313" key="2">
    <source>
        <dbReference type="Proteomes" id="UP000307087"/>
    </source>
</evidence>
<dbReference type="Pfam" id="PF13738">
    <property type="entry name" value="Pyr_redox_3"/>
    <property type="match status" value="1"/>
</dbReference>
<dbReference type="Proteomes" id="UP000307087">
    <property type="component" value="Unassembled WGS sequence"/>
</dbReference>
<gene>
    <name evidence="1" type="ORF">E9934_18945</name>
</gene>
<dbReference type="InterPro" id="IPR036188">
    <property type="entry name" value="FAD/NAD-bd_sf"/>
</dbReference>
<dbReference type="PANTHER" id="PTHR42877">
    <property type="entry name" value="L-ORNITHINE N(5)-MONOOXYGENASE-RELATED"/>
    <property type="match status" value="1"/>
</dbReference>
<dbReference type="RefSeq" id="WP_136564467.1">
    <property type="nucleotide sequence ID" value="NZ_BAABLS010000010.1"/>
</dbReference>
<protein>
    <submittedName>
        <fullName evidence="1">NAD(P)/FAD-dependent oxidoreductase</fullName>
    </submittedName>
</protein>
<dbReference type="OrthoDB" id="5168853at2"/>
<dbReference type="Gene3D" id="3.50.50.60">
    <property type="entry name" value="FAD/NAD(P)-binding domain"/>
    <property type="match status" value="2"/>
</dbReference>
<sequence>MQRTSVIIIGAGFGGLAAAHHLREAGITDLAILERSGEIGGVWRDNTYPGAACDVPSVLYSWSFEPKADWTHRYARQPEILDYIRERAEARGLRELVRTSAEVEGAAWDEATQTWTVTLASGEQLTADVVVSAVGQLSRPALPRIPGLDTFAGPAFHSATWDHDVDLRGQRVGVIGTGASAIQFVPAIVDEVGALTVFQRSAPYVVPKPDIVYSERAKRRYGRRPRTHRLTRTNTFRMTEQLNKALDSDGRLVRVLHRAWRLHLRRQVKDASLRARLVPDYPLGCKRLLFSNDWYPALTRSHVDVVTDDITSIEPAGVRTADGVLHEFDVLIHGTGFAATDFLAPMQISGREGRDLHDEWTGGARAHLGITVPGFPNFFVLYGPNTNLGGSSIIGMLEAQSGYVAQAVRRIGESGAALEVRDDRAAAYDGEMQQRLGDSVWGGCASWYRDPSGRITTNWPGTVTEYKERTARFEPSDFRTLERTAS</sequence>
<proteinExistence type="predicted"/>
<dbReference type="AlphaFoldDB" id="A0A4S8MZB3"/>
<accession>A0A4S8MZB3</accession>
<name>A0A4S8MZB3_9ACTN</name>
<dbReference type="EMBL" id="STGW01000025">
    <property type="protein sequence ID" value="THV08808.1"/>
    <property type="molecule type" value="Genomic_DNA"/>
</dbReference>